<evidence type="ECO:0000256" key="1">
    <source>
        <dbReference type="ARBA" id="ARBA00004514"/>
    </source>
</evidence>
<dbReference type="GO" id="GO:0044780">
    <property type="term" value="P:bacterial-type flagellum assembly"/>
    <property type="evidence" value="ECO:0007669"/>
    <property type="project" value="InterPro"/>
</dbReference>
<dbReference type="PIRSF" id="PIRSF039090">
    <property type="entry name" value="Flis"/>
    <property type="match status" value="1"/>
</dbReference>
<organism evidence="7 8">
    <name type="scientific">Oryzomicrobium terrae</name>
    <dbReference type="NCBI Taxonomy" id="1735038"/>
    <lineage>
        <taxon>Bacteria</taxon>
        <taxon>Pseudomonadati</taxon>
        <taxon>Pseudomonadota</taxon>
        <taxon>Betaproteobacteria</taxon>
        <taxon>Rhodocyclales</taxon>
        <taxon>Rhodocyclaceae</taxon>
        <taxon>Oryzomicrobium</taxon>
    </lineage>
</organism>
<dbReference type="CDD" id="cd16098">
    <property type="entry name" value="FliS"/>
    <property type="match status" value="1"/>
</dbReference>
<name>A0A5C1E851_9RHOO</name>
<dbReference type="KEGG" id="otr:OTERR_09220"/>
<dbReference type="InterPro" id="IPR036584">
    <property type="entry name" value="FliS_sf"/>
</dbReference>
<dbReference type="EMBL" id="CP022579">
    <property type="protein sequence ID" value="QEL64398.1"/>
    <property type="molecule type" value="Genomic_DNA"/>
</dbReference>
<dbReference type="InterPro" id="IPR003713">
    <property type="entry name" value="FliS"/>
</dbReference>
<keyword evidence="5" id="KW-0143">Chaperone</keyword>
<evidence type="ECO:0000256" key="4">
    <source>
        <dbReference type="ARBA" id="ARBA00022795"/>
    </source>
</evidence>
<dbReference type="GO" id="GO:0071973">
    <property type="term" value="P:bacterial-type flagellum-dependent cell motility"/>
    <property type="evidence" value="ECO:0007669"/>
    <property type="project" value="TreeGrafter"/>
</dbReference>
<dbReference type="AlphaFoldDB" id="A0A5C1E851"/>
<evidence type="ECO:0000256" key="2">
    <source>
        <dbReference type="ARBA" id="ARBA00008787"/>
    </source>
</evidence>
<dbReference type="Gene3D" id="1.20.120.340">
    <property type="entry name" value="Flagellar protein FliS"/>
    <property type="match status" value="1"/>
</dbReference>
<protein>
    <recommendedName>
        <fullName evidence="6">Flagellar secretion chaperone FliS</fullName>
    </recommendedName>
</protein>
<evidence type="ECO:0000256" key="3">
    <source>
        <dbReference type="ARBA" id="ARBA00022490"/>
    </source>
</evidence>
<dbReference type="RefSeq" id="WP_149425000.1">
    <property type="nucleotide sequence ID" value="NZ_CP022579.1"/>
</dbReference>
<gene>
    <name evidence="7" type="primary">fliS</name>
    <name evidence="7" type="ORF">OTERR_09220</name>
</gene>
<evidence type="ECO:0000313" key="7">
    <source>
        <dbReference type="EMBL" id="QEL64398.1"/>
    </source>
</evidence>
<keyword evidence="8" id="KW-1185">Reference proteome</keyword>
<reference evidence="7 8" key="1">
    <citation type="submission" date="2017-07" db="EMBL/GenBank/DDBJ databases">
        <title>Complete genome sequence of Oryzomicrobium terrae TPP412.</title>
        <authorList>
            <person name="Chiu L.-W."/>
            <person name="Lo K.-J."/>
            <person name="Tsai Y.-M."/>
            <person name="Lin S.-S."/>
            <person name="Kuo C.-H."/>
            <person name="Liu C.-T."/>
        </authorList>
    </citation>
    <scope>NUCLEOTIDE SEQUENCE [LARGE SCALE GENOMIC DNA]</scope>
    <source>
        <strain evidence="7 8">TPP412</strain>
    </source>
</reference>
<keyword evidence="4 6" id="KW-1005">Bacterial flagellum biogenesis</keyword>
<sequence>MFVSRNPIAAYATVGVETSVESASPHKLILLLFEGAKAAILAAKLQMSNGEIAAKGASISKAIDIINNGLKASLDLEAGGSLAVQLQALYEYMSDRLLFANLKNEPAALDEVLGLLAQIHSAWEEIGDRPETAPAAR</sequence>
<keyword evidence="3 6" id="KW-0963">Cytoplasm</keyword>
<comment type="subcellular location">
    <subcellularLocation>
        <location evidence="1 6">Cytoplasm</location>
        <location evidence="1 6">Cytosol</location>
    </subcellularLocation>
</comment>
<proteinExistence type="inferred from homology"/>
<keyword evidence="7" id="KW-0282">Flagellum</keyword>
<dbReference type="NCBIfam" id="TIGR00208">
    <property type="entry name" value="fliS"/>
    <property type="match status" value="1"/>
</dbReference>
<comment type="similarity">
    <text evidence="2 6">Belongs to the FliS family.</text>
</comment>
<evidence type="ECO:0000313" key="8">
    <source>
        <dbReference type="Proteomes" id="UP000323671"/>
    </source>
</evidence>
<evidence type="ECO:0000256" key="5">
    <source>
        <dbReference type="ARBA" id="ARBA00023186"/>
    </source>
</evidence>
<dbReference type="Proteomes" id="UP000323671">
    <property type="component" value="Chromosome"/>
</dbReference>
<dbReference type="Pfam" id="PF02561">
    <property type="entry name" value="FliS"/>
    <property type="match status" value="1"/>
</dbReference>
<dbReference type="PANTHER" id="PTHR34773:SF1">
    <property type="entry name" value="FLAGELLAR SECRETION CHAPERONE FLIS"/>
    <property type="match status" value="1"/>
</dbReference>
<keyword evidence="7" id="KW-0969">Cilium</keyword>
<accession>A0A5C1E851</accession>
<evidence type="ECO:0000256" key="6">
    <source>
        <dbReference type="PIRNR" id="PIRNR039090"/>
    </source>
</evidence>
<keyword evidence="7" id="KW-0966">Cell projection</keyword>
<dbReference type="SUPFAM" id="SSF101116">
    <property type="entry name" value="Flagellar export chaperone FliS"/>
    <property type="match status" value="1"/>
</dbReference>
<dbReference type="GO" id="GO:0005829">
    <property type="term" value="C:cytosol"/>
    <property type="evidence" value="ECO:0007669"/>
    <property type="project" value="UniProtKB-SubCell"/>
</dbReference>
<dbReference type="PANTHER" id="PTHR34773">
    <property type="entry name" value="FLAGELLAR SECRETION CHAPERONE FLIS"/>
    <property type="match status" value="1"/>
</dbReference>